<feature type="compositionally biased region" description="Polar residues" evidence="1">
    <location>
        <begin position="425"/>
        <end position="434"/>
    </location>
</feature>
<dbReference type="Proteomes" id="UP000016927">
    <property type="component" value="Unassembled WGS sequence"/>
</dbReference>
<dbReference type="HOGENOM" id="CLU_304042_0_0_1"/>
<dbReference type="VEuPathDB" id="MicrosporidiaDB:NBO_490g0001"/>
<keyword evidence="2" id="KW-0732">Signal</keyword>
<gene>
    <name evidence="3" type="ORF">NBO_490g0001</name>
</gene>
<feature type="region of interest" description="Disordered" evidence="1">
    <location>
        <begin position="425"/>
        <end position="454"/>
    </location>
</feature>
<accession>R0M2H8</accession>
<feature type="region of interest" description="Disordered" evidence="1">
    <location>
        <begin position="727"/>
        <end position="753"/>
    </location>
</feature>
<dbReference type="AlphaFoldDB" id="R0M2H8"/>
<dbReference type="EMBL" id="KB909398">
    <property type="protein sequence ID" value="EOB12244.1"/>
    <property type="molecule type" value="Genomic_DNA"/>
</dbReference>
<organism evidence="3 4">
    <name type="scientific">Nosema bombycis (strain CQ1 / CVCC 102059)</name>
    <name type="common">Microsporidian parasite</name>
    <name type="synonym">Pebrine of silkworm</name>
    <dbReference type="NCBI Taxonomy" id="578461"/>
    <lineage>
        <taxon>Eukaryota</taxon>
        <taxon>Fungi</taxon>
        <taxon>Fungi incertae sedis</taxon>
        <taxon>Microsporidia</taxon>
        <taxon>Nosematidae</taxon>
        <taxon>Nosema</taxon>
    </lineage>
</organism>
<evidence type="ECO:0000313" key="3">
    <source>
        <dbReference type="EMBL" id="EOB12244.1"/>
    </source>
</evidence>
<keyword evidence="4" id="KW-1185">Reference proteome</keyword>
<evidence type="ECO:0000256" key="1">
    <source>
        <dbReference type="SAM" id="MobiDB-lite"/>
    </source>
</evidence>
<proteinExistence type="predicted"/>
<name>R0M2H8_NOSB1</name>
<feature type="chain" id="PRO_5004344582" evidence="2">
    <location>
        <begin position="18"/>
        <end position="978"/>
    </location>
</feature>
<reference evidence="3 4" key="1">
    <citation type="journal article" date="2013" name="BMC Genomics">
        <title>Comparative genomics of parasitic silkworm microsporidia reveal an association between genome expansion and host adaptation.</title>
        <authorList>
            <person name="Pan G."/>
            <person name="Xu J."/>
            <person name="Li T."/>
            <person name="Xia Q."/>
            <person name="Liu S.L."/>
            <person name="Zhang G."/>
            <person name="Li S."/>
            <person name="Li C."/>
            <person name="Liu H."/>
            <person name="Yang L."/>
            <person name="Liu T."/>
            <person name="Zhang X."/>
            <person name="Wu Z."/>
            <person name="Fan W."/>
            <person name="Dang X."/>
            <person name="Xiang H."/>
            <person name="Tao M."/>
            <person name="Li Y."/>
            <person name="Hu J."/>
            <person name="Li Z."/>
            <person name="Lin L."/>
            <person name="Luo J."/>
            <person name="Geng L."/>
            <person name="Wang L."/>
            <person name="Long M."/>
            <person name="Wan Y."/>
            <person name="He N."/>
            <person name="Zhang Z."/>
            <person name="Lu C."/>
            <person name="Keeling P.J."/>
            <person name="Wang J."/>
            <person name="Xiang Z."/>
            <person name="Zhou Z."/>
        </authorList>
    </citation>
    <scope>NUCLEOTIDE SEQUENCE [LARGE SCALE GENOMIC DNA]</scope>
    <source>
        <strain evidence="4">CQ1 / CVCC 102059</strain>
    </source>
</reference>
<evidence type="ECO:0000313" key="4">
    <source>
        <dbReference type="Proteomes" id="UP000016927"/>
    </source>
</evidence>
<evidence type="ECO:0000256" key="2">
    <source>
        <dbReference type="SAM" id="SignalP"/>
    </source>
</evidence>
<feature type="signal peptide" evidence="2">
    <location>
        <begin position="1"/>
        <end position="17"/>
    </location>
</feature>
<sequence>MKVVIILISMLISKIDTTEEIQKKFLHTDDYSGSDMFLKHEDLLTQEHEAIKFIVSEYISEKKLLNKELSLITITEFKNNLLEFITEKQLYSEDFEDIKTESLIDVIAELVPDGNFKTEDLSKNGSLGLDDDSIIPDDDIDNILADDGGPTRQEIIELKDIVIEFMTERQIGIEDFSVDLDELKNNIIEFFSEKSMIKKLEATELDLVILQKIIEELKTEGINKLENSFKQKSLETQDSAIKKDVYTPEDNDRFLKLKNIVKNFLTENLIGIEDLLPLELDKFKKKVNKFISEKKIEDQEIKEVESEILRKIVEEIEKEVFIEATDNSSLYTLESQERASGREINMLEDDGSSTNHEIEKLKIQFAEIALESSIETKDILRHDSVESQNERAKTEIYMQADYSDSTNHEIEKLKIEIAEIVPKSSNETTAISSQDSEDFQHKTDDPKINIPADEDGSTFHEIEIFTDRGDQLETDGATRFKNYSEDFQHATDDPKINIQADEDGSTIYEIEIFTDRGDQLETDGVTRFRNYSEDFQYKTDGPQINIQADEDGSTFHEIEIFTDRGDQLETDGVTRFRNYSEDFQYKTDGPQINIQADEDGSTINEIEIFTDRGDQLETDGVTRFRNYSEDFQYKTDGPQINIQADEDGSTNQEIETLISIVSDFINKNKIRMKEFLGLDAEVLKNMLIDYMSGKQMKTESIIDLDSLLLRNIIEKLLQESISEPPYISRSDSKDFQEKSASSDTNIKDNTDDHTLIQIENSKQRFKDPKFSKLYVISHSPQKSSKKSKPFDSKSCYQDNECVNTKKKTMKNLQNDKNKSNAFFSTTQISDEVSPLVPKKMYLNPRILRSVFSVPDLFNSAHYENASTYSQMQNVIGHNNFYVKENENTKVLNKDSVLNNENKITFGDSYTEKFNSTVGFRDNSQDFISQSFNKKLQKFHQKDNFLDTVNKFQDDKSFNRITLTFLASKRRHRIKDHYL</sequence>
<feature type="compositionally biased region" description="Basic and acidic residues" evidence="1">
    <location>
        <begin position="438"/>
        <end position="447"/>
    </location>
</feature>
<protein>
    <submittedName>
        <fullName evidence="3">Uncharacterized protein</fullName>
    </submittedName>
</protein>